<evidence type="ECO:0000256" key="4">
    <source>
        <dbReference type="SAM" id="Phobius"/>
    </source>
</evidence>
<organism evidence="6 7">
    <name type="scientific">Deefgea piscis</name>
    <dbReference type="NCBI Taxonomy" id="2739061"/>
    <lineage>
        <taxon>Bacteria</taxon>
        <taxon>Pseudomonadati</taxon>
        <taxon>Pseudomonadota</taxon>
        <taxon>Betaproteobacteria</taxon>
        <taxon>Neisseriales</taxon>
        <taxon>Chitinibacteraceae</taxon>
        <taxon>Deefgea</taxon>
    </lineage>
</organism>
<sequence length="245" mass="28006">MIWLRSILYWLLLIIITPVFTLIAIVILPLPAVMRNRIIRWWSVILLKWLHLTCGLKFRVEGAENIPEGPMMIMCKHQSAWETMALQLIFPPQVWVMKRELLKMPFFGWALATTSPIAIDRGQRAAAQRQLMEQGKDRLAKGLWIVIFPEGTRIKPGERGQYKQGGARLALDLNVPIVPVAMNSGEFWPKNSFLKWPGEITVRVGPPIASEGKKSLELIKEVENWIEGQMDEISGRGPCFEQKKV</sequence>
<dbReference type="Pfam" id="PF01553">
    <property type="entry name" value="Acyltransferase"/>
    <property type="match status" value="1"/>
</dbReference>
<evidence type="ECO:0000313" key="7">
    <source>
        <dbReference type="Proteomes" id="UP000504844"/>
    </source>
</evidence>
<dbReference type="CDD" id="cd07989">
    <property type="entry name" value="LPLAT_AGPAT-like"/>
    <property type="match status" value="1"/>
</dbReference>
<keyword evidence="3 6" id="KW-0012">Acyltransferase</keyword>
<protein>
    <submittedName>
        <fullName evidence="6">1-acyl-sn-glycerol-3-phosphate acyltransferase</fullName>
    </submittedName>
</protein>
<dbReference type="Proteomes" id="UP000504844">
    <property type="component" value="Chromosome"/>
</dbReference>
<feature type="domain" description="Phospholipid/glycerol acyltransferase" evidence="5">
    <location>
        <begin position="71"/>
        <end position="185"/>
    </location>
</feature>
<evidence type="ECO:0000259" key="5">
    <source>
        <dbReference type="SMART" id="SM00563"/>
    </source>
</evidence>
<keyword evidence="2 6" id="KW-0808">Transferase</keyword>
<dbReference type="SUPFAM" id="SSF69593">
    <property type="entry name" value="Glycerol-3-phosphate (1)-acyltransferase"/>
    <property type="match status" value="1"/>
</dbReference>
<reference evidence="6 7" key="1">
    <citation type="submission" date="2020-05" db="EMBL/GenBank/DDBJ databases">
        <title>Complete genome sequence of Deefgea sp. D17.</title>
        <authorList>
            <person name="Bae J.-W."/>
            <person name="Han J.E."/>
        </authorList>
    </citation>
    <scope>NUCLEOTIDE SEQUENCE [LARGE SCALE GENOMIC DNA]</scope>
    <source>
        <strain evidence="6 7">D17</strain>
    </source>
</reference>
<dbReference type="AlphaFoldDB" id="A0A6M8SN93"/>
<keyword evidence="4" id="KW-1133">Transmembrane helix</keyword>
<dbReference type="SMART" id="SM00563">
    <property type="entry name" value="PlsC"/>
    <property type="match status" value="1"/>
</dbReference>
<dbReference type="GO" id="GO:0003841">
    <property type="term" value="F:1-acylglycerol-3-phosphate O-acyltransferase activity"/>
    <property type="evidence" value="ECO:0007669"/>
    <property type="project" value="TreeGrafter"/>
</dbReference>
<feature type="transmembrane region" description="Helical" evidence="4">
    <location>
        <begin position="6"/>
        <end position="30"/>
    </location>
</feature>
<dbReference type="KEGG" id="dee:HQN60_07920"/>
<keyword evidence="7" id="KW-1185">Reference proteome</keyword>
<keyword evidence="4" id="KW-0812">Transmembrane</keyword>
<dbReference type="RefSeq" id="WP_173533139.1">
    <property type="nucleotide sequence ID" value="NZ_CP054143.1"/>
</dbReference>
<keyword evidence="4" id="KW-0472">Membrane</keyword>
<evidence type="ECO:0000313" key="6">
    <source>
        <dbReference type="EMBL" id="QKJ66635.1"/>
    </source>
</evidence>
<evidence type="ECO:0000256" key="2">
    <source>
        <dbReference type="ARBA" id="ARBA00022679"/>
    </source>
</evidence>
<name>A0A6M8SN93_9NEIS</name>
<dbReference type="InterPro" id="IPR002123">
    <property type="entry name" value="Plipid/glycerol_acylTrfase"/>
</dbReference>
<dbReference type="GO" id="GO:0006654">
    <property type="term" value="P:phosphatidic acid biosynthetic process"/>
    <property type="evidence" value="ECO:0007669"/>
    <property type="project" value="TreeGrafter"/>
</dbReference>
<evidence type="ECO:0000256" key="1">
    <source>
        <dbReference type="ARBA" id="ARBA00005189"/>
    </source>
</evidence>
<accession>A0A6M8SN93</accession>
<dbReference type="EMBL" id="CP054143">
    <property type="protein sequence ID" value="QKJ66635.1"/>
    <property type="molecule type" value="Genomic_DNA"/>
</dbReference>
<gene>
    <name evidence="6" type="ORF">HQN60_07920</name>
</gene>
<dbReference type="PANTHER" id="PTHR10434">
    <property type="entry name" value="1-ACYL-SN-GLYCEROL-3-PHOSPHATE ACYLTRANSFERASE"/>
    <property type="match status" value="1"/>
</dbReference>
<evidence type="ECO:0000256" key="3">
    <source>
        <dbReference type="ARBA" id="ARBA00023315"/>
    </source>
</evidence>
<comment type="pathway">
    <text evidence="1">Lipid metabolism.</text>
</comment>
<dbReference type="PANTHER" id="PTHR10434:SF40">
    <property type="entry name" value="1-ACYL-SN-GLYCEROL-3-PHOSPHATE ACYLTRANSFERASE"/>
    <property type="match status" value="1"/>
</dbReference>
<proteinExistence type="predicted"/>